<organism evidence="12 13">
    <name type="scientific">Rhizoctonia solani</name>
    <dbReference type="NCBI Taxonomy" id="456999"/>
    <lineage>
        <taxon>Eukaryota</taxon>
        <taxon>Fungi</taxon>
        <taxon>Dikarya</taxon>
        <taxon>Basidiomycota</taxon>
        <taxon>Agaricomycotina</taxon>
        <taxon>Agaricomycetes</taxon>
        <taxon>Cantharellales</taxon>
        <taxon>Ceratobasidiaceae</taxon>
        <taxon>Rhizoctonia</taxon>
    </lineage>
</organism>
<dbReference type="GO" id="GO:0046872">
    <property type="term" value="F:metal ion binding"/>
    <property type="evidence" value="ECO:0007669"/>
    <property type="project" value="UniProtKB-KW"/>
</dbReference>
<evidence type="ECO:0000256" key="7">
    <source>
        <dbReference type="ARBA" id="ARBA00023014"/>
    </source>
</evidence>
<evidence type="ECO:0000256" key="5">
    <source>
        <dbReference type="ARBA" id="ARBA00022723"/>
    </source>
</evidence>
<dbReference type="GO" id="GO:0006094">
    <property type="term" value="P:gluconeogenesis"/>
    <property type="evidence" value="ECO:0007669"/>
    <property type="project" value="UniProtKB-KW"/>
</dbReference>
<dbReference type="Pfam" id="PF03315">
    <property type="entry name" value="SDH_beta"/>
    <property type="match status" value="1"/>
</dbReference>
<keyword evidence="4" id="KW-0004">4Fe-4S</keyword>
<dbReference type="Proteomes" id="UP000650533">
    <property type="component" value="Chromosome 2"/>
</dbReference>
<feature type="region of interest" description="Disordered" evidence="9">
    <location>
        <begin position="618"/>
        <end position="639"/>
    </location>
</feature>
<dbReference type="AlphaFoldDB" id="A0A8H8NPX8"/>
<proteinExistence type="predicted"/>
<keyword evidence="3" id="KW-0312">Gluconeogenesis</keyword>
<dbReference type="GO" id="GO:0003941">
    <property type="term" value="F:L-serine ammonia-lyase activity"/>
    <property type="evidence" value="ECO:0007669"/>
    <property type="project" value="InterPro"/>
</dbReference>
<evidence type="ECO:0000256" key="2">
    <source>
        <dbReference type="ARBA" id="ARBA00004742"/>
    </source>
</evidence>
<evidence type="ECO:0000256" key="4">
    <source>
        <dbReference type="ARBA" id="ARBA00022485"/>
    </source>
</evidence>
<dbReference type="PANTHER" id="PTHR30182:SF1">
    <property type="entry name" value="L-SERINE DEHYDRATASE 1"/>
    <property type="match status" value="1"/>
</dbReference>
<keyword evidence="5" id="KW-0479">Metal-binding</keyword>
<protein>
    <recommendedName>
        <fullName evidence="14">L-serine dehydratase</fullName>
    </recommendedName>
</protein>
<evidence type="ECO:0000259" key="11">
    <source>
        <dbReference type="Pfam" id="PF03315"/>
    </source>
</evidence>
<keyword evidence="8" id="KW-0456">Lyase</keyword>
<evidence type="ECO:0000256" key="1">
    <source>
        <dbReference type="ARBA" id="ARBA00001966"/>
    </source>
</evidence>
<evidence type="ECO:0000256" key="3">
    <source>
        <dbReference type="ARBA" id="ARBA00022432"/>
    </source>
</evidence>
<dbReference type="InterPro" id="IPR005130">
    <property type="entry name" value="Ser_deHydtase-like_asu"/>
</dbReference>
<dbReference type="GO" id="GO:0051539">
    <property type="term" value="F:4 iron, 4 sulfur cluster binding"/>
    <property type="evidence" value="ECO:0007669"/>
    <property type="project" value="UniProtKB-KW"/>
</dbReference>
<dbReference type="KEGG" id="rsx:RhiXN_05152"/>
<feature type="domain" description="Serine dehydratase beta chain" evidence="11">
    <location>
        <begin position="471"/>
        <end position="595"/>
    </location>
</feature>
<dbReference type="RefSeq" id="XP_043177387.1">
    <property type="nucleotide sequence ID" value="XM_043324968.1"/>
</dbReference>
<sequence>MSISDGIYKISNVGSSAYRLAFYDSDTVKANDSSNVKVEIKNQSGGQMIRFNDSGVNPSTSDWFGYSTNLKSDNRVIQRTEKQGLTGDNLLWAVTSAGPGQYSIKVWNENAAWTLPSTPSNPSDIYLEPAEGQKGQLWKIVEAYVSFVSSRPLSRTRSAPAAKRQAQIFALKDYADFQISTGVAGDALARAEAVFKTPLDGVDLASVSDEDLDNLNTMRGAASKFESTDFNPAIKAATGEEADALQRGKIANKVLKNLGSVMIASIKEAKAKAAGEDPSEFTAKITEETTKMNKNAATDKADAGKALATPLKTGVQRIRSAKSRRMANKRDSVKRQVLMPLRDYKDFQISTGTAGDALARAEAIFKTPFDDIDLATVSDEDLKNLNTMRGAASKFETTDFNPAIKAATGEEAAALQRGKIANKVLKNLGSVMVASVKEAKAKAAGEDASKFTATIEEETKKMNKNAETDKADAGKALATVCTLKVNLYGSLAATGKGHMTPQALLMGFEGSDPETIDTGTINSRYDGILQNKSLNLGGVRRIKYDMNRVGYALEVDQVLKTHPNGMRFSVFGEEGELLATNEYFSVGGGFVVNEKTKVDENLFYKGVHKHKVEPARLSQTHGQDLPSTIDTPGSSITSEELLSSSQSQPPYLFHNGASLLEMSRKHNKTIAQLVYDNELHYLTPVEIRKKILKIWATMDECIRNGVSSVETELPGRLRLRRRAPMLYKRLMRGFYPGLSAGINGPAIGGPSISPVLASPIVETGGFGEDIIDSANRPSHPNRFDFNDGEANEPDDSGVFGKAATRRPARVVGSFHHAILPMPTRKAVFPAMDFLSCYAIAVNEVNAAGGRIVTSPTNGASGVIPAVLKYIVEFISEDPEKDIATFLLTAGAIGMLFKRGSTISAAEDMFHTSKPQNLVNSLSTRLFSGGCQAEVGVACSMAAAGFAACMGASPEVITQAAEIGIEHNLGLTCDPIDGLVQVPCIERNSLGAVKAVTAAQLALASDGVHSVTLDEAIEAMRLTAQDMSVKYKETSLSGLATTVKIPLTSPAC</sequence>
<dbReference type="InterPro" id="IPR035992">
    <property type="entry name" value="Ricin_B-like_lectins"/>
</dbReference>
<evidence type="ECO:0000313" key="13">
    <source>
        <dbReference type="Proteomes" id="UP000650533"/>
    </source>
</evidence>
<dbReference type="SUPFAM" id="SSF50370">
    <property type="entry name" value="Ricin B-like lectins"/>
    <property type="match status" value="1"/>
</dbReference>
<keyword evidence="7" id="KW-0411">Iron-sulfur</keyword>
<evidence type="ECO:0000256" key="9">
    <source>
        <dbReference type="SAM" id="MobiDB-lite"/>
    </source>
</evidence>
<dbReference type="GeneID" id="67027431"/>
<dbReference type="InterPro" id="IPR029009">
    <property type="entry name" value="ASB_dom_sf"/>
</dbReference>
<comment type="pathway">
    <text evidence="2">Carbohydrate biosynthesis; gluconeogenesis.</text>
</comment>
<gene>
    <name evidence="12" type="ORF">RhiXN_05152</name>
</gene>
<dbReference type="InterPro" id="IPR051318">
    <property type="entry name" value="Fe-S_L-Ser"/>
</dbReference>
<dbReference type="PANTHER" id="PTHR30182">
    <property type="entry name" value="L-SERINE DEHYDRATASE"/>
    <property type="match status" value="1"/>
</dbReference>
<feature type="domain" description="Serine dehydratase-like alpha subunit" evidence="10">
    <location>
        <begin position="665"/>
        <end position="906"/>
    </location>
</feature>
<dbReference type="Pfam" id="PF03313">
    <property type="entry name" value="SDH_alpha"/>
    <property type="match status" value="2"/>
</dbReference>
<dbReference type="Gene3D" id="3.30.1330.90">
    <property type="entry name" value="D-3-phosphoglycerate dehydrogenase, domain 3"/>
    <property type="match status" value="1"/>
</dbReference>
<comment type="cofactor">
    <cofactor evidence="1">
        <name>[4Fe-4S] cluster</name>
        <dbReference type="ChEBI" id="CHEBI:49883"/>
    </cofactor>
</comment>
<evidence type="ECO:0008006" key="14">
    <source>
        <dbReference type="Google" id="ProtNLM"/>
    </source>
</evidence>
<evidence type="ECO:0000256" key="8">
    <source>
        <dbReference type="ARBA" id="ARBA00023239"/>
    </source>
</evidence>
<reference evidence="12" key="1">
    <citation type="submission" date="2020-05" db="EMBL/GenBank/DDBJ databases">
        <title>Evolutionary and genomic comparisons of hybrid uninucleate and nonhybrid Rhizoctonia fungi.</title>
        <authorList>
            <person name="Li C."/>
            <person name="Chen X."/>
        </authorList>
    </citation>
    <scope>NUCLEOTIDE SEQUENCE</scope>
    <source>
        <strain evidence="12">AG-1 IA</strain>
    </source>
</reference>
<evidence type="ECO:0000256" key="6">
    <source>
        <dbReference type="ARBA" id="ARBA00023004"/>
    </source>
</evidence>
<dbReference type="SUPFAM" id="SSF143548">
    <property type="entry name" value="Serine metabolism enzymes domain"/>
    <property type="match status" value="1"/>
</dbReference>
<dbReference type="EMBL" id="CP059659">
    <property type="protein sequence ID" value="QRW17150.1"/>
    <property type="molecule type" value="Genomic_DNA"/>
</dbReference>
<feature type="domain" description="Serine dehydratase-like alpha subunit" evidence="10">
    <location>
        <begin position="928"/>
        <end position="1039"/>
    </location>
</feature>
<name>A0A8H8NPX8_9AGAM</name>
<feature type="compositionally biased region" description="Polar residues" evidence="9">
    <location>
        <begin position="618"/>
        <end position="633"/>
    </location>
</feature>
<keyword evidence="6" id="KW-0408">Iron</keyword>
<accession>A0A8H8NPX8</accession>
<dbReference type="InterPro" id="IPR005131">
    <property type="entry name" value="Ser_deHydtase_bsu"/>
</dbReference>
<evidence type="ECO:0000259" key="10">
    <source>
        <dbReference type="Pfam" id="PF03313"/>
    </source>
</evidence>
<evidence type="ECO:0000313" key="12">
    <source>
        <dbReference type="EMBL" id="QRW17150.1"/>
    </source>
</evidence>
<dbReference type="Gene3D" id="2.80.10.50">
    <property type="match status" value="1"/>
</dbReference>